<feature type="domain" description="Trimeric autotransporter adhesin tryptophan-ring motif" evidence="15">
    <location>
        <begin position="267"/>
        <end position="325"/>
    </location>
</feature>
<evidence type="ECO:0000259" key="13">
    <source>
        <dbReference type="Pfam" id="PF05662"/>
    </source>
</evidence>
<feature type="domain" description="ESPR" evidence="14">
    <location>
        <begin position="1"/>
        <end position="48"/>
    </location>
</feature>
<evidence type="ECO:0000313" key="17">
    <source>
        <dbReference type="EMBL" id="CBA03980.1"/>
    </source>
</evidence>
<dbReference type="Pfam" id="PF03895">
    <property type="entry name" value="YadA_anchor"/>
    <property type="match status" value="1"/>
</dbReference>
<organism evidence="17">
    <name type="scientific">Neisseria meningitidis alpha153</name>
    <dbReference type="NCBI Taxonomy" id="663926"/>
    <lineage>
        <taxon>Bacteria</taxon>
        <taxon>Pseudomonadati</taxon>
        <taxon>Pseudomonadota</taxon>
        <taxon>Betaproteobacteria</taxon>
        <taxon>Neisseriales</taxon>
        <taxon>Neisseriaceae</taxon>
        <taxon>Neisseria</taxon>
    </lineage>
</organism>
<feature type="domain" description="Trimeric autotransporter adhesin YadA-like C-terminal membrane anchor" evidence="12">
    <location>
        <begin position="540"/>
        <end position="600"/>
    </location>
</feature>
<evidence type="ECO:0008006" key="18">
    <source>
        <dbReference type="Google" id="ProtNLM"/>
    </source>
</evidence>
<gene>
    <name evidence="17" type="ORF">NME_0316</name>
</gene>
<keyword evidence="4" id="KW-0813">Transport</keyword>
<dbReference type="AlphaFoldDB" id="C6SAK5"/>
<keyword evidence="5" id="KW-1134">Transmembrane beta strand</keyword>
<dbReference type="SUPFAM" id="SSF101999">
    <property type="entry name" value="Trimeric adhesin"/>
    <property type="match status" value="2"/>
</dbReference>
<sequence length="600" mass="62692">MNKIYRIIWNSALNAWVVVSELTRNHTKRASATVATAVLATLLSATVQANATDEEDDEELEPVVRTAPVLSFHSDKEGTGEKEEVGASSNLTVYFDKKGVLTAREITLKAGDNLKIKQNTNENTNENTNASSFTYSLKKDLTDLTSVGTEKLSFSANGNKVNITSDTKGLNFAKETAGTNGDTTVHLNGIGSTLTDTLLNTGATTNVTNDNVTDDEKKRAASVKDVLNAGWNIKGVKPGTTASDNVDFVRTYDTVEFLSADTKTTTVNVESKDNGKRTEVKIGAKTSVIKEKDGKLVTGKGKGENGSSTDEGEGLVTAKEVIDAVNKAGWRMKTTTANGQTGQADKFETVTSGTKVTFASGNGTTATVSKDDQGNITVKYDVNVGDALNVNQLQNSGWNLDSKAVAGSSGKVISGNVSPSKGKMDETVNINAGNNIEITRNGKNIDIATSMTPQFSSVSLGAGADAPTLSVDDEGALNVGSKDANKPVRITNVAPGVKEGDVTNVAQLKGVAQNLNNRIDNVDGNARAGIAQAIATAGLVQAYLPGKSMMAIGGGTYRGEAGYAIGYSSISDGGNWIIKGTASGNSRGHFGASASVGYQW</sequence>
<feature type="domain" description="Autotransporter adhesin NhhA Trp-ring" evidence="16">
    <location>
        <begin position="347"/>
        <end position="383"/>
    </location>
</feature>
<reference evidence="17" key="1">
    <citation type="journal article" date="2008" name="Proc. Natl. Acad. Sci. U.S.A.">
        <title>Whole-genome comparison of disease and carriage strains provides insights into virulence evolution in Neisseria meningitidis.</title>
        <authorList>
            <person name="Schoen C."/>
            <person name="Blom J."/>
            <person name="Claus H."/>
            <person name="Schramm-Glueck A."/>
            <person name="Brandt P."/>
            <person name="Mueller T."/>
            <person name="Goesmann A."/>
            <person name="Joseph B."/>
            <person name="Konietzny S."/>
            <person name="Kurzai O."/>
            <person name="Schmitt C."/>
            <person name="Friedrich T."/>
            <person name="Linke B."/>
            <person name="Vogel U."/>
            <person name="Frosch M."/>
        </authorList>
    </citation>
    <scope>NUCLEOTIDE SEQUENCE</scope>
    <source>
        <strain evidence="17">Alpha153</strain>
    </source>
</reference>
<comment type="similarity">
    <text evidence="3">Belongs to the autotransporter-2 (AT-2) (TC 1.B.40) family.</text>
</comment>
<evidence type="ECO:0000256" key="5">
    <source>
        <dbReference type="ARBA" id="ARBA00022452"/>
    </source>
</evidence>
<evidence type="ECO:0000256" key="8">
    <source>
        <dbReference type="ARBA" id="ARBA00022927"/>
    </source>
</evidence>
<dbReference type="InterPro" id="IPR045584">
    <property type="entry name" value="Pilin-like"/>
</dbReference>
<dbReference type="Gene3D" id="3.30.1300.30">
    <property type="entry name" value="GSPII I/J protein-like"/>
    <property type="match status" value="1"/>
</dbReference>
<dbReference type="EMBL" id="AM889137">
    <property type="protein sequence ID" value="CBA03980.1"/>
    <property type="molecule type" value="Genomic_DNA"/>
</dbReference>
<keyword evidence="9" id="KW-0472">Membrane</keyword>
<feature type="compositionally biased region" description="Basic and acidic residues" evidence="11">
    <location>
        <begin position="73"/>
        <end position="85"/>
    </location>
</feature>
<dbReference type="InterPro" id="IPR037174">
    <property type="entry name" value="Trimeric_adhesin"/>
</dbReference>
<dbReference type="InterPro" id="IPR005594">
    <property type="entry name" value="YadA_C"/>
</dbReference>
<evidence type="ECO:0000259" key="16">
    <source>
        <dbReference type="Pfam" id="PF22414"/>
    </source>
</evidence>
<dbReference type="GO" id="GO:0009279">
    <property type="term" value="C:cell outer membrane"/>
    <property type="evidence" value="ECO:0007669"/>
    <property type="project" value="UniProtKB-SubCell"/>
</dbReference>
<protein>
    <recommendedName>
        <fullName evidence="18">Outer membrane protein GNA992</fullName>
    </recommendedName>
</protein>
<dbReference type="Pfam" id="PF13018">
    <property type="entry name" value="ESPR"/>
    <property type="match status" value="1"/>
</dbReference>
<evidence type="ECO:0000256" key="7">
    <source>
        <dbReference type="ARBA" id="ARBA00022729"/>
    </source>
</evidence>
<evidence type="ECO:0000259" key="12">
    <source>
        <dbReference type="Pfam" id="PF03895"/>
    </source>
</evidence>
<dbReference type="GO" id="GO:0015031">
    <property type="term" value="P:protein transport"/>
    <property type="evidence" value="ECO:0007669"/>
    <property type="project" value="UniProtKB-KW"/>
</dbReference>
<dbReference type="Pfam" id="PF05662">
    <property type="entry name" value="YadA_stalk"/>
    <property type="match status" value="1"/>
</dbReference>
<dbReference type="InterPro" id="IPR024973">
    <property type="entry name" value="ESPR"/>
</dbReference>
<evidence type="ECO:0000259" key="14">
    <source>
        <dbReference type="Pfam" id="PF13018"/>
    </source>
</evidence>
<evidence type="ECO:0000256" key="9">
    <source>
        <dbReference type="ARBA" id="ARBA00023136"/>
    </source>
</evidence>
<dbReference type="Pfam" id="PF22414">
    <property type="entry name" value="Hia_Tpr_ring_dom"/>
    <property type="match status" value="1"/>
</dbReference>
<dbReference type="Pfam" id="PF15401">
    <property type="entry name" value="TAA-Trp-ring"/>
    <property type="match status" value="1"/>
</dbReference>
<evidence type="ECO:0000256" key="6">
    <source>
        <dbReference type="ARBA" id="ARBA00022692"/>
    </source>
</evidence>
<feature type="region of interest" description="Disordered" evidence="11">
    <location>
        <begin position="51"/>
        <end position="85"/>
    </location>
</feature>
<keyword evidence="10" id="KW-0998">Cell outer membrane</keyword>
<evidence type="ECO:0000256" key="11">
    <source>
        <dbReference type="SAM" id="MobiDB-lite"/>
    </source>
</evidence>
<keyword evidence="6" id="KW-0812">Transmembrane</keyword>
<evidence type="ECO:0000256" key="3">
    <source>
        <dbReference type="ARBA" id="ARBA00005848"/>
    </source>
</evidence>
<keyword evidence="7" id="KW-0732">Signal</keyword>
<dbReference type="Gene3D" id="3.90.1780.10">
    <property type="entry name" value="Trimeric adhesin"/>
    <property type="match status" value="1"/>
</dbReference>
<evidence type="ECO:0000259" key="15">
    <source>
        <dbReference type="Pfam" id="PF15401"/>
    </source>
</evidence>
<feature type="domain" description="Trimeric autotransporter adhesin YadA-like stalk" evidence="13">
    <location>
        <begin position="489"/>
        <end position="529"/>
    </location>
</feature>
<comment type="subcellular location">
    <subcellularLocation>
        <location evidence="2">Cell outer membrane</location>
    </subcellularLocation>
    <subcellularLocation>
        <location evidence="1">Cell surface</location>
    </subcellularLocation>
</comment>
<evidence type="ECO:0000256" key="2">
    <source>
        <dbReference type="ARBA" id="ARBA00004442"/>
    </source>
</evidence>
<evidence type="ECO:0000256" key="1">
    <source>
        <dbReference type="ARBA" id="ARBA00004241"/>
    </source>
</evidence>
<evidence type="ECO:0000256" key="4">
    <source>
        <dbReference type="ARBA" id="ARBA00022448"/>
    </source>
</evidence>
<keyword evidence="8" id="KW-0653">Protein transport</keyword>
<accession>C6SAK5</accession>
<dbReference type="InterPro" id="IPR054742">
    <property type="entry name" value="NhhA_Tpr-ring_dom"/>
</dbReference>
<dbReference type="SUPFAM" id="SSF54523">
    <property type="entry name" value="Pili subunits"/>
    <property type="match status" value="1"/>
</dbReference>
<proteinExistence type="inferred from homology"/>
<dbReference type="GO" id="GO:0009986">
    <property type="term" value="C:cell surface"/>
    <property type="evidence" value="ECO:0007669"/>
    <property type="project" value="UniProtKB-SubCell"/>
</dbReference>
<name>C6SAK5_NEIME</name>
<dbReference type="InterPro" id="IPR008635">
    <property type="entry name" value="Coiled_stalk_dom"/>
</dbReference>
<feature type="compositionally biased region" description="Acidic residues" evidence="11">
    <location>
        <begin position="52"/>
        <end position="61"/>
    </location>
</feature>
<dbReference type="InterPro" id="IPR028230">
    <property type="entry name" value="TAA-Trp-ring"/>
</dbReference>
<evidence type="ECO:0000256" key="10">
    <source>
        <dbReference type="ARBA" id="ARBA00023237"/>
    </source>
</evidence>